<gene>
    <name evidence="1" type="ORF">C5L32_000498</name>
</gene>
<dbReference type="Proteomes" id="UP000295181">
    <property type="component" value="Unassembled WGS sequence"/>
</dbReference>
<proteinExistence type="predicted"/>
<evidence type="ECO:0000313" key="1">
    <source>
        <dbReference type="EMBL" id="TDG78697.1"/>
    </source>
</evidence>
<accession>A0A4R5NQ32</accession>
<name>A0A4R5NQ32_LENBU</name>
<dbReference type="Pfam" id="PF22758">
    <property type="entry name" value="Phage_cement"/>
    <property type="match status" value="1"/>
</dbReference>
<reference evidence="1 2" key="1">
    <citation type="journal article" date="2019" name="Appl. Microbiol. Biotechnol.">
        <title>Uncovering carbohydrate metabolism through a genotype-phenotype association study of 56 lactic acid bacteria genomes.</title>
        <authorList>
            <person name="Buron-Moles G."/>
            <person name="Chailyan A."/>
            <person name="Dolejs I."/>
            <person name="Forster J."/>
            <person name="Miks M.H."/>
        </authorList>
    </citation>
    <scope>NUCLEOTIDE SEQUENCE [LARGE SCALE GENOMIC DNA]</scope>
    <source>
        <strain evidence="1 2">ATCC 4005</strain>
    </source>
</reference>
<dbReference type="EMBL" id="PUFP01000035">
    <property type="protein sequence ID" value="TDG78697.1"/>
    <property type="molecule type" value="Genomic_DNA"/>
</dbReference>
<organism evidence="1 2">
    <name type="scientific">Lentilactobacillus buchneri DSM 20057</name>
    <dbReference type="NCBI Taxonomy" id="1423728"/>
    <lineage>
        <taxon>Bacteria</taxon>
        <taxon>Bacillati</taxon>
        <taxon>Bacillota</taxon>
        <taxon>Bacilli</taxon>
        <taxon>Lactobacillales</taxon>
        <taxon>Lactobacillaceae</taxon>
        <taxon>Lentilactobacillus</taxon>
    </lineage>
</organism>
<sequence>MTIPISGMYQQGSLGAGKAATTQTQTVNTETAGAPISYGQAVALQAGKVVPANAAPIYGIALARGYVDSEHFTDTQDDTWKVGEALGILREGTIAVPLSADVNKNEAATVDADGKFKPAGDSDAVVGLFTTTGNSGDTAFLQTSLGYTSATKDQASIGK</sequence>
<dbReference type="RefSeq" id="WP_056939073.1">
    <property type="nucleotide sequence ID" value="NZ_AZDM01000024.1"/>
</dbReference>
<comment type="caution">
    <text evidence="1">The sequence shown here is derived from an EMBL/GenBank/DDBJ whole genome shotgun (WGS) entry which is preliminary data.</text>
</comment>
<dbReference type="GeneID" id="72462250"/>
<protein>
    <submittedName>
        <fullName evidence="1">Uncharacterized protein</fullName>
    </submittedName>
</protein>
<dbReference type="InterPro" id="IPR054438">
    <property type="entry name" value="Struct_cement_gp24/gp6"/>
</dbReference>
<dbReference type="AlphaFoldDB" id="A0A4R5NQ32"/>
<evidence type="ECO:0000313" key="2">
    <source>
        <dbReference type="Proteomes" id="UP000295181"/>
    </source>
</evidence>